<sequence length="230" mass="25995">MDQRYVLSNDWLKGSVCSSDLQLRFSVAHKVIKIIAIEISAISLNGILLSSLSYQNIKKQLQERKVYWSNEKKAVLLSRLQKESRILKQANIRPAECLVMRLRQDDADDVISDSIFDNTNSLVEQRCSPKQCSSTVNVPSPNPQLCQSTNSPCSSSTCSSDGQKCSAHPQKNVLSNVARKGPYYKPSLKTIACLHKWKTLAENSSKYECDERVPQFGKSSWNYQIRPYSK</sequence>
<dbReference type="AlphaFoldDB" id="A0A915CQE5"/>
<proteinExistence type="predicted"/>
<dbReference type="Proteomes" id="UP000887574">
    <property type="component" value="Unplaced"/>
</dbReference>
<keyword evidence="1" id="KW-1185">Reference proteome</keyword>
<name>A0A915CQE5_9BILA</name>
<evidence type="ECO:0000313" key="2">
    <source>
        <dbReference type="WBParaSite" id="jg11021"/>
    </source>
</evidence>
<protein>
    <submittedName>
        <fullName evidence="2">Uncharacterized protein</fullName>
    </submittedName>
</protein>
<organism evidence="1 2">
    <name type="scientific">Ditylenchus dipsaci</name>
    <dbReference type="NCBI Taxonomy" id="166011"/>
    <lineage>
        <taxon>Eukaryota</taxon>
        <taxon>Metazoa</taxon>
        <taxon>Ecdysozoa</taxon>
        <taxon>Nematoda</taxon>
        <taxon>Chromadorea</taxon>
        <taxon>Rhabditida</taxon>
        <taxon>Tylenchina</taxon>
        <taxon>Tylenchomorpha</taxon>
        <taxon>Sphaerularioidea</taxon>
        <taxon>Anguinidae</taxon>
        <taxon>Anguininae</taxon>
        <taxon>Ditylenchus</taxon>
    </lineage>
</organism>
<reference evidence="2" key="1">
    <citation type="submission" date="2022-11" db="UniProtKB">
        <authorList>
            <consortium name="WormBaseParasite"/>
        </authorList>
    </citation>
    <scope>IDENTIFICATION</scope>
</reference>
<evidence type="ECO:0000313" key="1">
    <source>
        <dbReference type="Proteomes" id="UP000887574"/>
    </source>
</evidence>
<accession>A0A915CQE5</accession>
<dbReference type="WBParaSite" id="jg11021">
    <property type="protein sequence ID" value="jg11021"/>
    <property type="gene ID" value="jg11021"/>
</dbReference>